<feature type="compositionally biased region" description="Low complexity" evidence="1">
    <location>
        <begin position="281"/>
        <end position="303"/>
    </location>
</feature>
<feature type="region of interest" description="Disordered" evidence="1">
    <location>
        <begin position="276"/>
        <end position="303"/>
    </location>
</feature>
<gene>
    <name evidence="4" type="ORF">BCV69DRAFT_285135</name>
</gene>
<evidence type="ECO:0000313" key="5">
    <source>
        <dbReference type="Proteomes" id="UP000245942"/>
    </source>
</evidence>
<evidence type="ECO:0000256" key="2">
    <source>
        <dbReference type="SAM" id="Phobius"/>
    </source>
</evidence>
<dbReference type="AlphaFoldDB" id="A0A316U6C1"/>
<dbReference type="EMBL" id="KZ819336">
    <property type="protein sequence ID" value="PWN18505.1"/>
    <property type="molecule type" value="Genomic_DNA"/>
</dbReference>
<protein>
    <recommendedName>
        <fullName evidence="6">Macrofage activating glyco protein</fullName>
    </recommendedName>
</protein>
<keyword evidence="2" id="KW-0812">Transmembrane</keyword>
<sequence length="367" mass="37978">MLSRLLLVSALATASAYAQSYTATYVPSASGLPKTTEQGQSGTNKCGTDSSQDSTCQNAYLNSVTDFCLWAPPTEGSVADFEATVVSYCTKSGRGTRVIPDGTIHGAQFVYAPSYVQVSGYGDFTSMNVVANDAGGELDPHGATGVGNPVGGLVFHCNNGSCQQMHEWMSFMSATQYCFRACYDGDRATSLCRHTYDVLGCDWNMPADYPTSYFETCDSDDAEDVAYHHGTYFAQDMTLTGATVPNPHPAPATSSCSRTDGSALYGATDFATGVVRSGMQSPSSSTTMSSSTSSMSSSSSVSTMTSSTTPAVAVASSMASSMRTTTTPSAAAQAASANTSGAASVLMHGAPVLASLVVVVFAAIFVL</sequence>
<evidence type="ECO:0008006" key="6">
    <source>
        <dbReference type="Google" id="ProtNLM"/>
    </source>
</evidence>
<keyword evidence="2" id="KW-1133">Transmembrane helix</keyword>
<keyword evidence="5" id="KW-1185">Reference proteome</keyword>
<evidence type="ECO:0000313" key="4">
    <source>
        <dbReference type="EMBL" id="PWN18505.1"/>
    </source>
</evidence>
<dbReference type="GeneID" id="37015027"/>
<feature type="chain" id="PRO_5016262420" description="Macrofage activating glyco protein" evidence="3">
    <location>
        <begin position="19"/>
        <end position="367"/>
    </location>
</feature>
<accession>A0A316U6C1</accession>
<evidence type="ECO:0000256" key="1">
    <source>
        <dbReference type="SAM" id="MobiDB-lite"/>
    </source>
</evidence>
<evidence type="ECO:0000256" key="3">
    <source>
        <dbReference type="SAM" id="SignalP"/>
    </source>
</evidence>
<keyword evidence="2" id="KW-0472">Membrane</keyword>
<dbReference type="OrthoDB" id="2564904at2759"/>
<dbReference type="STRING" id="1684307.A0A316U6C1"/>
<feature type="signal peptide" evidence="3">
    <location>
        <begin position="1"/>
        <end position="18"/>
    </location>
</feature>
<reference evidence="4 5" key="1">
    <citation type="journal article" date="2018" name="Mol. Biol. Evol.">
        <title>Broad Genomic Sampling Reveals a Smut Pathogenic Ancestry of the Fungal Clade Ustilaginomycotina.</title>
        <authorList>
            <person name="Kijpornyongpan T."/>
            <person name="Mondo S.J."/>
            <person name="Barry K."/>
            <person name="Sandor L."/>
            <person name="Lee J."/>
            <person name="Lipzen A."/>
            <person name="Pangilinan J."/>
            <person name="LaButti K."/>
            <person name="Hainaut M."/>
            <person name="Henrissat B."/>
            <person name="Grigoriev I.V."/>
            <person name="Spatafora J.W."/>
            <person name="Aime M.C."/>
        </authorList>
    </citation>
    <scope>NUCLEOTIDE SEQUENCE [LARGE SCALE GENOMIC DNA]</scope>
    <source>
        <strain evidence="4 5">MCA 4718</strain>
    </source>
</reference>
<dbReference type="Proteomes" id="UP000245942">
    <property type="component" value="Unassembled WGS sequence"/>
</dbReference>
<organism evidence="4 5">
    <name type="scientific">Pseudomicrostroma glucosiphilum</name>
    <dbReference type="NCBI Taxonomy" id="1684307"/>
    <lineage>
        <taxon>Eukaryota</taxon>
        <taxon>Fungi</taxon>
        <taxon>Dikarya</taxon>
        <taxon>Basidiomycota</taxon>
        <taxon>Ustilaginomycotina</taxon>
        <taxon>Exobasidiomycetes</taxon>
        <taxon>Microstromatales</taxon>
        <taxon>Microstromatales incertae sedis</taxon>
        <taxon>Pseudomicrostroma</taxon>
    </lineage>
</organism>
<keyword evidence="3" id="KW-0732">Signal</keyword>
<name>A0A316U6C1_9BASI</name>
<dbReference type="RefSeq" id="XP_025345665.1">
    <property type="nucleotide sequence ID" value="XM_025493293.1"/>
</dbReference>
<proteinExistence type="predicted"/>
<feature type="transmembrane region" description="Helical" evidence="2">
    <location>
        <begin position="345"/>
        <end position="366"/>
    </location>
</feature>